<comment type="caution">
    <text evidence="5">The sequence shown here is derived from an EMBL/GenBank/DDBJ whole genome shotgun (WGS) entry which is preliminary data.</text>
</comment>
<name>A0A819M6R0_9BILA</name>
<dbReference type="EMBL" id="CAJOAY010000384">
    <property type="protein sequence ID" value="CAF3650385.1"/>
    <property type="molecule type" value="Genomic_DNA"/>
</dbReference>
<dbReference type="EMBL" id="CAJNON010000034">
    <property type="protein sequence ID" value="CAF0833833.1"/>
    <property type="molecule type" value="Genomic_DNA"/>
</dbReference>
<evidence type="ECO:0000313" key="6">
    <source>
        <dbReference type="Proteomes" id="UP000663868"/>
    </source>
</evidence>
<dbReference type="AlphaFoldDB" id="A0A819M6R0"/>
<feature type="compositionally biased region" description="Polar residues" evidence="1">
    <location>
        <begin position="8"/>
        <end position="37"/>
    </location>
</feature>
<feature type="compositionally biased region" description="Polar residues" evidence="1">
    <location>
        <begin position="45"/>
        <end position="58"/>
    </location>
</feature>
<sequence>MLSPTPIEVSSTSKINHDSNAQNKQPNNQHESVGQNQSKKRKNHGQTNKDSNSRSQVGLSQSTLFVTLEVSLFFQTRETSVVPSIKEFTSEHLEKLKAAFNKILSERVLSNDDHEDYLSTYHHLGKIILNRRPGNSQEFVIMN</sequence>
<reference evidence="5" key="1">
    <citation type="submission" date="2021-02" db="EMBL/GenBank/DDBJ databases">
        <authorList>
            <person name="Nowell W R."/>
        </authorList>
    </citation>
    <scope>NUCLEOTIDE SEQUENCE</scope>
</reference>
<evidence type="ECO:0000313" key="5">
    <source>
        <dbReference type="EMBL" id="CAF3974728.1"/>
    </source>
</evidence>
<dbReference type="Proteomes" id="UP000663891">
    <property type="component" value="Unassembled WGS sequence"/>
</dbReference>
<evidence type="ECO:0000313" key="3">
    <source>
        <dbReference type="EMBL" id="CAF1487701.1"/>
    </source>
</evidence>
<accession>A0A819M6R0</accession>
<dbReference type="Proteomes" id="UP000663868">
    <property type="component" value="Unassembled WGS sequence"/>
</dbReference>
<dbReference type="EMBL" id="CAJOBB010002505">
    <property type="protein sequence ID" value="CAF3974728.1"/>
    <property type="molecule type" value="Genomic_DNA"/>
</dbReference>
<dbReference type="OrthoDB" id="407432at2759"/>
<evidence type="ECO:0000313" key="2">
    <source>
        <dbReference type="EMBL" id="CAF0833833.1"/>
    </source>
</evidence>
<dbReference type="EMBL" id="CAJNOE010002601">
    <property type="protein sequence ID" value="CAF1487701.1"/>
    <property type="molecule type" value="Genomic_DNA"/>
</dbReference>
<proteinExistence type="predicted"/>
<evidence type="ECO:0000313" key="4">
    <source>
        <dbReference type="EMBL" id="CAF3650385.1"/>
    </source>
</evidence>
<gene>
    <name evidence="3" type="ORF">IZO911_LOCUS44322</name>
    <name evidence="5" type="ORF">KXQ929_LOCUS26984</name>
    <name evidence="4" type="ORF">OKA104_LOCUS9162</name>
    <name evidence="2" type="ORF">VCS650_LOCUS5754</name>
</gene>
<dbReference type="Proteomes" id="UP000663881">
    <property type="component" value="Unassembled WGS sequence"/>
</dbReference>
<feature type="region of interest" description="Disordered" evidence="1">
    <location>
        <begin position="1"/>
        <end position="58"/>
    </location>
</feature>
<organism evidence="5 6">
    <name type="scientific">Adineta steineri</name>
    <dbReference type="NCBI Taxonomy" id="433720"/>
    <lineage>
        <taxon>Eukaryota</taxon>
        <taxon>Metazoa</taxon>
        <taxon>Spiralia</taxon>
        <taxon>Gnathifera</taxon>
        <taxon>Rotifera</taxon>
        <taxon>Eurotatoria</taxon>
        <taxon>Bdelloidea</taxon>
        <taxon>Adinetida</taxon>
        <taxon>Adinetidae</taxon>
        <taxon>Adineta</taxon>
    </lineage>
</organism>
<evidence type="ECO:0000256" key="1">
    <source>
        <dbReference type="SAM" id="MobiDB-lite"/>
    </source>
</evidence>
<dbReference type="Proteomes" id="UP000663860">
    <property type="component" value="Unassembled WGS sequence"/>
</dbReference>
<protein>
    <submittedName>
        <fullName evidence="5">Uncharacterized protein</fullName>
    </submittedName>
</protein>